<dbReference type="AlphaFoldDB" id="A0A6S7GR59"/>
<comment type="caution">
    <text evidence="2">The sequence shown here is derived from an EMBL/GenBank/DDBJ whole genome shotgun (WGS) entry which is preliminary data.</text>
</comment>
<evidence type="ECO:0000313" key="3">
    <source>
        <dbReference type="Proteomes" id="UP001152795"/>
    </source>
</evidence>
<evidence type="ECO:0000256" key="1">
    <source>
        <dbReference type="SAM" id="MobiDB-lite"/>
    </source>
</evidence>
<proteinExistence type="predicted"/>
<feature type="region of interest" description="Disordered" evidence="1">
    <location>
        <begin position="1"/>
        <end position="23"/>
    </location>
</feature>
<name>A0A6S7GR59_PARCT</name>
<organism evidence="2 3">
    <name type="scientific">Paramuricea clavata</name>
    <name type="common">Red gorgonian</name>
    <name type="synonym">Violescent sea-whip</name>
    <dbReference type="NCBI Taxonomy" id="317549"/>
    <lineage>
        <taxon>Eukaryota</taxon>
        <taxon>Metazoa</taxon>
        <taxon>Cnidaria</taxon>
        <taxon>Anthozoa</taxon>
        <taxon>Octocorallia</taxon>
        <taxon>Malacalcyonacea</taxon>
        <taxon>Plexauridae</taxon>
        <taxon>Paramuricea</taxon>
    </lineage>
</organism>
<keyword evidence="3" id="KW-1185">Reference proteome</keyword>
<protein>
    <submittedName>
        <fullName evidence="2">Uncharacterized protein</fullName>
    </submittedName>
</protein>
<dbReference type="Proteomes" id="UP001152795">
    <property type="component" value="Unassembled WGS sequence"/>
</dbReference>
<evidence type="ECO:0000313" key="2">
    <source>
        <dbReference type="EMBL" id="CAB3992136.1"/>
    </source>
</evidence>
<reference evidence="2" key="1">
    <citation type="submission" date="2020-04" db="EMBL/GenBank/DDBJ databases">
        <authorList>
            <person name="Alioto T."/>
            <person name="Alioto T."/>
            <person name="Gomez Garrido J."/>
        </authorList>
    </citation>
    <scope>NUCLEOTIDE SEQUENCE</scope>
    <source>
        <strain evidence="2">A484AB</strain>
    </source>
</reference>
<accession>A0A6S7GR59</accession>
<sequence>MPIRRSLQLSNDRRRRDLHSENEENFIYDMPEDIISDFDDDEDDKEICGDREQLYVSLVDKLLQSKRQEIQCQEDKILTKVDDVRALEESFTAKANDSTRPACSKCHL</sequence>
<gene>
    <name evidence="2" type="ORF">PACLA_8A040593</name>
</gene>
<dbReference type="EMBL" id="CACRXK020001987">
    <property type="protein sequence ID" value="CAB3992136.1"/>
    <property type="molecule type" value="Genomic_DNA"/>
</dbReference>
<feature type="compositionally biased region" description="Basic and acidic residues" evidence="1">
    <location>
        <begin position="11"/>
        <end position="22"/>
    </location>
</feature>